<comment type="similarity">
    <text evidence="3">Belongs to the WD repeat STRAP family.</text>
</comment>
<dbReference type="SMART" id="SM00320">
    <property type="entry name" value="WD40"/>
    <property type="match status" value="2"/>
</dbReference>
<evidence type="ECO:0000256" key="4">
    <source>
        <dbReference type="ARBA" id="ARBA00040390"/>
    </source>
</evidence>
<evidence type="ECO:0000313" key="7">
    <source>
        <dbReference type="Proteomes" id="UP000583929"/>
    </source>
</evidence>
<accession>A0A7J6I4V0</accession>
<dbReference type="PANTHER" id="PTHR19877">
    <property type="entry name" value="EUKARYOTIC TRANSLATION INITIATION FACTOR 3 SUBUNIT I"/>
    <property type="match status" value="1"/>
</dbReference>
<dbReference type="InterPro" id="IPR015943">
    <property type="entry name" value="WD40/YVTN_repeat-like_dom_sf"/>
</dbReference>
<evidence type="ECO:0000256" key="3">
    <source>
        <dbReference type="ARBA" id="ARBA00038394"/>
    </source>
</evidence>
<evidence type="ECO:0000256" key="2">
    <source>
        <dbReference type="ARBA" id="ARBA00022737"/>
    </source>
</evidence>
<evidence type="ECO:0000256" key="5">
    <source>
        <dbReference type="PROSITE-ProRule" id="PRU00221"/>
    </source>
</evidence>
<dbReference type="PANTHER" id="PTHR19877:SF1">
    <property type="entry name" value="EUKARYOTIC TRANSLATION INITIATION FACTOR 3 SUBUNIT I"/>
    <property type="match status" value="1"/>
</dbReference>
<name>A0A7J6I4V0_CANSA</name>
<evidence type="ECO:0000313" key="6">
    <source>
        <dbReference type="EMBL" id="KAF4402071.1"/>
    </source>
</evidence>
<dbReference type="PROSITE" id="PS00678">
    <property type="entry name" value="WD_REPEATS_1"/>
    <property type="match status" value="1"/>
</dbReference>
<sequence>VYGLGDSMLLITGSADQSAMLWNQLFTFNFDSPARSVDFSVGDKLAVITADPFMGHTSTIQSRLLLRIQKIIGESALVIKGPQGRINRTVWGPLNRTIISVGEDTIVRVWDSKTGKLLIESEKEVGHKKTIISLTKSVDGSQFITGSLDKSAKDCCTVALIFDHVVSAESLPSGKFGSGGYISGASSVTGEVSRSINLLEYVVFLDITDQLLLFDLLISNLKSLDDIQHLSSIKS</sequence>
<protein>
    <recommendedName>
        <fullName evidence="4">Serine-threonine kinase receptor-associated protein</fullName>
    </recommendedName>
</protein>
<proteinExistence type="inferred from homology"/>
<dbReference type="GO" id="GO:0071541">
    <property type="term" value="C:eukaryotic translation initiation factor 3 complex, eIF3m"/>
    <property type="evidence" value="ECO:0007669"/>
    <property type="project" value="TreeGrafter"/>
</dbReference>
<comment type="caution">
    <text evidence="6">The sequence shown here is derived from an EMBL/GenBank/DDBJ whole genome shotgun (WGS) entry which is preliminary data.</text>
</comment>
<dbReference type="InterPro" id="IPR001680">
    <property type="entry name" value="WD40_rpt"/>
</dbReference>
<evidence type="ECO:0000256" key="1">
    <source>
        <dbReference type="ARBA" id="ARBA00022574"/>
    </source>
</evidence>
<dbReference type="PROSITE" id="PS50082">
    <property type="entry name" value="WD_REPEATS_2"/>
    <property type="match status" value="1"/>
</dbReference>
<gene>
    <name evidence="6" type="ORF">G4B88_017583</name>
</gene>
<feature type="non-terminal residue" evidence="6">
    <location>
        <position position="235"/>
    </location>
</feature>
<dbReference type="GO" id="GO:0003723">
    <property type="term" value="F:RNA binding"/>
    <property type="evidence" value="ECO:0007669"/>
    <property type="project" value="TreeGrafter"/>
</dbReference>
<dbReference type="Gene3D" id="2.130.10.10">
    <property type="entry name" value="YVTN repeat-like/Quinoprotein amine dehydrogenase"/>
    <property type="match status" value="1"/>
</dbReference>
<dbReference type="Proteomes" id="UP000583929">
    <property type="component" value="Unassembled WGS sequence"/>
</dbReference>
<organism evidence="6 7">
    <name type="scientific">Cannabis sativa</name>
    <name type="common">Hemp</name>
    <name type="synonym">Marijuana</name>
    <dbReference type="NCBI Taxonomy" id="3483"/>
    <lineage>
        <taxon>Eukaryota</taxon>
        <taxon>Viridiplantae</taxon>
        <taxon>Streptophyta</taxon>
        <taxon>Embryophyta</taxon>
        <taxon>Tracheophyta</taxon>
        <taxon>Spermatophyta</taxon>
        <taxon>Magnoliopsida</taxon>
        <taxon>eudicotyledons</taxon>
        <taxon>Gunneridae</taxon>
        <taxon>Pentapetalae</taxon>
        <taxon>rosids</taxon>
        <taxon>fabids</taxon>
        <taxon>Rosales</taxon>
        <taxon>Cannabaceae</taxon>
        <taxon>Cannabis</taxon>
    </lineage>
</organism>
<dbReference type="GO" id="GO:0003743">
    <property type="term" value="F:translation initiation factor activity"/>
    <property type="evidence" value="ECO:0007669"/>
    <property type="project" value="TreeGrafter"/>
</dbReference>
<dbReference type="InterPro" id="IPR036322">
    <property type="entry name" value="WD40_repeat_dom_sf"/>
</dbReference>
<dbReference type="InterPro" id="IPR019775">
    <property type="entry name" value="WD40_repeat_CS"/>
</dbReference>
<dbReference type="AlphaFoldDB" id="A0A7J6I4V0"/>
<dbReference type="GO" id="GO:0002183">
    <property type="term" value="P:cytoplasmic translational initiation"/>
    <property type="evidence" value="ECO:0007669"/>
    <property type="project" value="TreeGrafter"/>
</dbReference>
<dbReference type="Pfam" id="PF00400">
    <property type="entry name" value="WD40"/>
    <property type="match status" value="2"/>
</dbReference>
<keyword evidence="2" id="KW-0677">Repeat</keyword>
<dbReference type="EMBL" id="JAATIQ010000009">
    <property type="protein sequence ID" value="KAF4402071.1"/>
    <property type="molecule type" value="Genomic_DNA"/>
</dbReference>
<feature type="repeat" description="WD" evidence="5">
    <location>
        <begin position="79"/>
        <end position="120"/>
    </location>
</feature>
<keyword evidence="1 5" id="KW-0853">WD repeat</keyword>
<dbReference type="SUPFAM" id="SSF50978">
    <property type="entry name" value="WD40 repeat-like"/>
    <property type="match status" value="1"/>
</dbReference>
<keyword evidence="7" id="KW-1185">Reference proteome</keyword>
<reference evidence="6 7" key="1">
    <citation type="journal article" date="2020" name="bioRxiv">
        <title>Sequence and annotation of 42 cannabis genomes reveals extensive copy number variation in cannabinoid synthesis and pathogen resistance genes.</title>
        <authorList>
            <person name="Mckernan K.J."/>
            <person name="Helbert Y."/>
            <person name="Kane L.T."/>
            <person name="Ebling H."/>
            <person name="Zhang L."/>
            <person name="Liu B."/>
            <person name="Eaton Z."/>
            <person name="Mclaughlin S."/>
            <person name="Kingan S."/>
            <person name="Baybayan P."/>
            <person name="Concepcion G."/>
            <person name="Jordan M."/>
            <person name="Riva A."/>
            <person name="Barbazuk W."/>
            <person name="Harkins T."/>
        </authorList>
    </citation>
    <scope>NUCLEOTIDE SEQUENCE [LARGE SCALE GENOMIC DNA]</scope>
    <source>
        <strain evidence="7">cv. Jamaican Lion 4</strain>
        <tissue evidence="6">Leaf</tissue>
    </source>
</reference>